<dbReference type="STRING" id="299467.A0A443RTC7"/>
<feature type="domain" description="Sphingolipid delta4-desaturase N-terminal" evidence="2">
    <location>
        <begin position="5"/>
        <end position="43"/>
    </location>
</feature>
<feature type="transmembrane region" description="Helical" evidence="1">
    <location>
        <begin position="163"/>
        <end position="185"/>
    </location>
</feature>
<keyword evidence="1" id="KW-0812">Transmembrane</keyword>
<gene>
    <name evidence="3" type="ORF">B4U80_08999</name>
</gene>
<dbReference type="InterPro" id="IPR005804">
    <property type="entry name" value="FA_desaturase_dom"/>
</dbReference>
<accession>A0A443RTC7</accession>
<feature type="non-terminal residue" evidence="3">
    <location>
        <position position="187"/>
    </location>
</feature>
<dbReference type="GO" id="GO:0046513">
    <property type="term" value="P:ceramide biosynthetic process"/>
    <property type="evidence" value="ECO:0007669"/>
    <property type="project" value="TreeGrafter"/>
</dbReference>
<dbReference type="GO" id="GO:0042284">
    <property type="term" value="F:sphingolipid delta-4 desaturase activity"/>
    <property type="evidence" value="ECO:0007669"/>
    <property type="project" value="TreeGrafter"/>
</dbReference>
<dbReference type="OrthoDB" id="200948at2759"/>
<organism evidence="3 4">
    <name type="scientific">Leptotrombidium deliense</name>
    <dbReference type="NCBI Taxonomy" id="299467"/>
    <lineage>
        <taxon>Eukaryota</taxon>
        <taxon>Metazoa</taxon>
        <taxon>Ecdysozoa</taxon>
        <taxon>Arthropoda</taxon>
        <taxon>Chelicerata</taxon>
        <taxon>Arachnida</taxon>
        <taxon>Acari</taxon>
        <taxon>Acariformes</taxon>
        <taxon>Trombidiformes</taxon>
        <taxon>Prostigmata</taxon>
        <taxon>Anystina</taxon>
        <taxon>Parasitengona</taxon>
        <taxon>Trombiculoidea</taxon>
        <taxon>Trombiculidae</taxon>
        <taxon>Leptotrombidium</taxon>
    </lineage>
</organism>
<dbReference type="AlphaFoldDB" id="A0A443RTC7"/>
<dbReference type="Proteomes" id="UP000288716">
    <property type="component" value="Unassembled WGS sequence"/>
</dbReference>
<feature type="transmembrane region" description="Helical" evidence="1">
    <location>
        <begin position="43"/>
        <end position="61"/>
    </location>
</feature>
<keyword evidence="1" id="KW-0472">Membrane</keyword>
<proteinExistence type="predicted"/>
<dbReference type="VEuPathDB" id="VectorBase:LDEU013641"/>
<keyword evidence="1" id="KW-1133">Transmembrane helix</keyword>
<dbReference type="InterPro" id="IPR013866">
    <property type="entry name" value="Sphingolipid_d4-desaturase_N"/>
</dbReference>
<reference evidence="3 4" key="1">
    <citation type="journal article" date="2018" name="Gigascience">
        <title>Genomes of trombidid mites reveal novel predicted allergens and laterally-transferred genes associated with secondary metabolism.</title>
        <authorList>
            <person name="Dong X."/>
            <person name="Chaisiri K."/>
            <person name="Xia D."/>
            <person name="Armstrong S.D."/>
            <person name="Fang Y."/>
            <person name="Donnelly M.J."/>
            <person name="Kadowaki T."/>
            <person name="McGarry J.W."/>
            <person name="Darby A.C."/>
            <person name="Makepeace B.L."/>
        </authorList>
    </citation>
    <scope>NUCLEOTIDE SEQUENCE [LARGE SCALE GENOMIC DNA]</scope>
    <source>
        <strain evidence="3">UoL-UT</strain>
    </source>
</reference>
<dbReference type="PANTHER" id="PTHR12879:SF8">
    <property type="entry name" value="SPHINGOLIPID DELTA(4)-DESATURASE DES1"/>
    <property type="match status" value="1"/>
</dbReference>
<name>A0A443RTC7_9ACAR</name>
<evidence type="ECO:0000259" key="2">
    <source>
        <dbReference type="SMART" id="SM01269"/>
    </source>
</evidence>
<evidence type="ECO:0000313" key="3">
    <source>
        <dbReference type="EMBL" id="RWS18399.1"/>
    </source>
</evidence>
<protein>
    <submittedName>
        <fullName evidence="3">Sphingolipid delta(4)-desaturase DES1-like protein</fullName>
    </submittedName>
</protein>
<sequence length="187" mass="21290">MGAKVSRKDFEWVGSDEPHATRRRLILDKHPEIKKLMCVDTRFKWVVLALVLFQIVTFYALKDVSSLALMFFLAYCVTGVINHSLSLAVHEIAHGQAFGQNRVVANKLFGMIANLPIGVPMSVSFKKYHLEHHRYQGDDAIDTDIPTLRPLFVRPKPVTSFELLNTVVQLTFDAIIGLTLGWHIVWY</sequence>
<comment type="caution">
    <text evidence="3">The sequence shown here is derived from an EMBL/GenBank/DDBJ whole genome shotgun (WGS) entry which is preliminary data.</text>
</comment>
<evidence type="ECO:0000313" key="4">
    <source>
        <dbReference type="Proteomes" id="UP000288716"/>
    </source>
</evidence>
<evidence type="ECO:0000256" key="1">
    <source>
        <dbReference type="SAM" id="Phobius"/>
    </source>
</evidence>
<dbReference type="Pfam" id="PF08557">
    <property type="entry name" value="Lipid_DES"/>
    <property type="match status" value="1"/>
</dbReference>
<dbReference type="PANTHER" id="PTHR12879">
    <property type="entry name" value="SPHINGOLIPID DELTA 4 DESATURASE/C-4 HYDROXYLASE PROTEIN DES2"/>
    <property type="match status" value="1"/>
</dbReference>
<dbReference type="GO" id="GO:0016020">
    <property type="term" value="C:membrane"/>
    <property type="evidence" value="ECO:0007669"/>
    <property type="project" value="GOC"/>
</dbReference>
<feature type="transmembrane region" description="Helical" evidence="1">
    <location>
        <begin position="67"/>
        <end position="89"/>
    </location>
</feature>
<keyword evidence="4" id="KW-1185">Reference proteome</keyword>
<dbReference type="EMBL" id="NCKV01040232">
    <property type="protein sequence ID" value="RWS18399.1"/>
    <property type="molecule type" value="Genomic_DNA"/>
</dbReference>
<dbReference type="Pfam" id="PF00487">
    <property type="entry name" value="FA_desaturase"/>
    <property type="match status" value="1"/>
</dbReference>
<dbReference type="SMART" id="SM01269">
    <property type="entry name" value="Lipid_DES"/>
    <property type="match status" value="1"/>
</dbReference>